<dbReference type="PANTHER" id="PTHR33992">
    <property type="entry name" value="RIBONUCLEASE P PROTEIN COMPONENT"/>
    <property type="match status" value="1"/>
</dbReference>
<evidence type="ECO:0000256" key="5">
    <source>
        <dbReference type="ARBA" id="ARBA00022801"/>
    </source>
</evidence>
<keyword evidence="3 7" id="KW-0540">Nuclease</keyword>
<dbReference type="Gene3D" id="3.30.230.10">
    <property type="match status" value="1"/>
</dbReference>
<dbReference type="InterPro" id="IPR014721">
    <property type="entry name" value="Ribsml_uS5_D2-typ_fold_subgr"/>
</dbReference>
<keyword evidence="5 7" id="KW-0378">Hydrolase</keyword>
<comment type="similarity">
    <text evidence="7">Belongs to the RnpA family.</text>
</comment>
<evidence type="ECO:0000313" key="10">
    <source>
        <dbReference type="Proteomes" id="UP000231464"/>
    </source>
</evidence>
<sequence length="110" mass="13067">MFYSLSDKSDFERVAKNGQPFFATEFGFKIIKNNLSYNRYGIVISTTIDKRAVVRNKIRRRIKESIILYDKDLKKGFDLMFLVRESVKELNFSQIKAKIEYLFKKARLLL</sequence>
<accession>A0A2M6W9M2</accession>
<dbReference type="EMBL" id="PFBP01000058">
    <property type="protein sequence ID" value="PIT89508.1"/>
    <property type="molecule type" value="Genomic_DNA"/>
</dbReference>
<keyword evidence="4 7" id="KW-0255">Endonuclease</keyword>
<dbReference type="GO" id="GO:0030677">
    <property type="term" value="C:ribonuclease P complex"/>
    <property type="evidence" value="ECO:0007669"/>
    <property type="project" value="TreeGrafter"/>
</dbReference>
<evidence type="ECO:0000256" key="4">
    <source>
        <dbReference type="ARBA" id="ARBA00022759"/>
    </source>
</evidence>
<gene>
    <name evidence="7 9" type="primary">rnpA</name>
    <name evidence="9" type="ORF">COU23_03520</name>
</gene>
<dbReference type="NCBIfam" id="TIGR00188">
    <property type="entry name" value="rnpA"/>
    <property type="match status" value="1"/>
</dbReference>
<name>A0A2M6W9M2_9BACT</name>
<dbReference type="SUPFAM" id="SSF54211">
    <property type="entry name" value="Ribosomal protein S5 domain 2-like"/>
    <property type="match status" value="1"/>
</dbReference>
<dbReference type="InterPro" id="IPR020568">
    <property type="entry name" value="Ribosomal_Su5_D2-typ_SF"/>
</dbReference>
<comment type="caution">
    <text evidence="9">The sequence shown here is derived from an EMBL/GenBank/DDBJ whole genome shotgun (WGS) entry which is preliminary data.</text>
</comment>
<comment type="function">
    <text evidence="1 7">RNaseP catalyzes the removal of the 5'-leader sequence from pre-tRNA to produce the mature 5'-terminus. It can also cleave other RNA substrates such as 4.5S RNA. The protein component plays an auxiliary but essential role in vivo by binding to the 5'-leader sequence and broadening the substrate specificity of the ribozyme.</text>
</comment>
<dbReference type="AlphaFoldDB" id="A0A2M6W9M2"/>
<evidence type="ECO:0000256" key="7">
    <source>
        <dbReference type="HAMAP-Rule" id="MF_00227"/>
    </source>
</evidence>
<dbReference type="InterPro" id="IPR020539">
    <property type="entry name" value="RNase_P_CS"/>
</dbReference>
<proteinExistence type="inferred from homology"/>
<dbReference type="HAMAP" id="MF_00227">
    <property type="entry name" value="RNase_P"/>
    <property type="match status" value="1"/>
</dbReference>
<dbReference type="GO" id="GO:0001682">
    <property type="term" value="P:tRNA 5'-leader removal"/>
    <property type="evidence" value="ECO:0007669"/>
    <property type="project" value="UniProtKB-UniRule"/>
</dbReference>
<dbReference type="PANTHER" id="PTHR33992:SF1">
    <property type="entry name" value="RIBONUCLEASE P PROTEIN COMPONENT"/>
    <property type="match status" value="1"/>
</dbReference>
<dbReference type="Pfam" id="PF00825">
    <property type="entry name" value="Ribonuclease_P"/>
    <property type="match status" value="1"/>
</dbReference>
<dbReference type="InterPro" id="IPR000100">
    <property type="entry name" value="RNase_P"/>
</dbReference>
<dbReference type="GO" id="GO:0042781">
    <property type="term" value="F:3'-tRNA processing endoribonuclease activity"/>
    <property type="evidence" value="ECO:0007669"/>
    <property type="project" value="TreeGrafter"/>
</dbReference>
<dbReference type="Proteomes" id="UP000231464">
    <property type="component" value="Unassembled WGS sequence"/>
</dbReference>
<evidence type="ECO:0000256" key="6">
    <source>
        <dbReference type="ARBA" id="ARBA00022884"/>
    </source>
</evidence>
<evidence type="ECO:0000313" key="9">
    <source>
        <dbReference type="EMBL" id="PIT89508.1"/>
    </source>
</evidence>
<evidence type="ECO:0000256" key="8">
    <source>
        <dbReference type="NCBIfam" id="TIGR00188"/>
    </source>
</evidence>
<evidence type="ECO:0000256" key="3">
    <source>
        <dbReference type="ARBA" id="ARBA00022722"/>
    </source>
</evidence>
<protein>
    <recommendedName>
        <fullName evidence="7 8">Ribonuclease P protein component</fullName>
        <shortName evidence="7">RNase P protein</shortName>
        <shortName evidence="7">RNaseP protein</shortName>
        <ecNumber evidence="7 8">3.1.26.5</ecNumber>
    </recommendedName>
    <alternativeName>
        <fullName evidence="7">Protein C5</fullName>
    </alternativeName>
</protein>
<dbReference type="PROSITE" id="PS00648">
    <property type="entry name" value="RIBONUCLEASE_P"/>
    <property type="match status" value="1"/>
</dbReference>
<evidence type="ECO:0000256" key="2">
    <source>
        <dbReference type="ARBA" id="ARBA00022694"/>
    </source>
</evidence>
<dbReference type="GO" id="GO:0000049">
    <property type="term" value="F:tRNA binding"/>
    <property type="evidence" value="ECO:0007669"/>
    <property type="project" value="UniProtKB-UniRule"/>
</dbReference>
<keyword evidence="2 7" id="KW-0819">tRNA processing</keyword>
<keyword evidence="6 7" id="KW-0694">RNA-binding</keyword>
<dbReference type="EC" id="3.1.26.5" evidence="7 8"/>
<comment type="catalytic activity">
    <reaction evidence="7">
        <text>Endonucleolytic cleavage of RNA, removing 5'-extranucleotides from tRNA precursor.</text>
        <dbReference type="EC" id="3.1.26.5"/>
    </reaction>
</comment>
<organism evidence="9 10">
    <name type="scientific">Candidatus Kuenenbacteria bacterium CG10_big_fil_rev_8_21_14_0_10_36_11</name>
    <dbReference type="NCBI Taxonomy" id="1974618"/>
    <lineage>
        <taxon>Bacteria</taxon>
        <taxon>Candidatus Kueneniibacteriota</taxon>
    </lineage>
</organism>
<evidence type="ECO:0000256" key="1">
    <source>
        <dbReference type="ARBA" id="ARBA00002663"/>
    </source>
</evidence>
<dbReference type="GO" id="GO:0004526">
    <property type="term" value="F:ribonuclease P activity"/>
    <property type="evidence" value="ECO:0007669"/>
    <property type="project" value="UniProtKB-UniRule"/>
</dbReference>
<comment type="subunit">
    <text evidence="7">Consists of a catalytic RNA component (M1 or rnpB) and a protein subunit.</text>
</comment>
<reference evidence="10" key="1">
    <citation type="submission" date="2017-09" db="EMBL/GenBank/DDBJ databases">
        <title>Depth-based differentiation of microbial function through sediment-hosted aquifers and enrichment of novel symbionts in the deep terrestrial subsurface.</title>
        <authorList>
            <person name="Probst A.J."/>
            <person name="Ladd B."/>
            <person name="Jarett J.K."/>
            <person name="Geller-Mcgrath D.E."/>
            <person name="Sieber C.M.K."/>
            <person name="Emerson J.B."/>
            <person name="Anantharaman K."/>
            <person name="Thomas B.C."/>
            <person name="Malmstrom R."/>
            <person name="Stieglmeier M."/>
            <person name="Klingl A."/>
            <person name="Woyke T."/>
            <person name="Ryan C.M."/>
            <person name="Banfield J.F."/>
        </authorList>
    </citation>
    <scope>NUCLEOTIDE SEQUENCE [LARGE SCALE GENOMIC DNA]</scope>
</reference>